<organism evidence="1 2">
    <name type="scientific">Racocetra persica</name>
    <dbReference type="NCBI Taxonomy" id="160502"/>
    <lineage>
        <taxon>Eukaryota</taxon>
        <taxon>Fungi</taxon>
        <taxon>Fungi incertae sedis</taxon>
        <taxon>Mucoromycota</taxon>
        <taxon>Glomeromycotina</taxon>
        <taxon>Glomeromycetes</taxon>
        <taxon>Diversisporales</taxon>
        <taxon>Gigasporaceae</taxon>
        <taxon>Racocetra</taxon>
    </lineage>
</organism>
<name>A0ACA9NBG5_9GLOM</name>
<keyword evidence="2" id="KW-1185">Reference proteome</keyword>
<evidence type="ECO:0000313" key="1">
    <source>
        <dbReference type="EMBL" id="CAG8644981.1"/>
    </source>
</evidence>
<reference evidence="1" key="1">
    <citation type="submission" date="2021-06" db="EMBL/GenBank/DDBJ databases">
        <authorList>
            <person name="Kallberg Y."/>
            <person name="Tangrot J."/>
            <person name="Rosling A."/>
        </authorList>
    </citation>
    <scope>NUCLEOTIDE SEQUENCE</scope>
    <source>
        <strain evidence="1">MA461A</strain>
    </source>
</reference>
<feature type="non-terminal residue" evidence="1">
    <location>
        <position position="356"/>
    </location>
</feature>
<accession>A0ACA9NBG5</accession>
<comment type="caution">
    <text evidence="1">The sequence shown here is derived from an EMBL/GenBank/DDBJ whole genome shotgun (WGS) entry which is preliminary data.</text>
</comment>
<sequence>MVDKKLHENKIELENLDYAKRALKDTNNETRLIRAVTTNRTIGLLKHGLESQVEKSEGYKHQYQEEVKRRKVDDENYQHGKSSSPVRTPEHQISSSSLFVPLTPNGNDAPVRTPEHQISSSSSFVPLTTRIESDDEETNSDNFDTNKRDPKNFTFNEFVDGNDEYTVLDEDLGLKEAKKAVTRSFAKSFEDPADQETFDRMQNGNIPVNPLNDSISEGTLTVNIISPILRSFIHGASIHSTTWPNTASMSAKIRKLANLDPSRAKQPDMIEYKGESYGFCVAGDCDIIMILIAPVLYIMIDVGQIEFPKSFQTCGQFIDNIDKLFAFTKKYKYEIQKLRDDMNKKKKVIGIPEEII</sequence>
<dbReference type="EMBL" id="CAJVQC010013103">
    <property type="protein sequence ID" value="CAG8644981.1"/>
    <property type="molecule type" value="Genomic_DNA"/>
</dbReference>
<proteinExistence type="predicted"/>
<protein>
    <submittedName>
        <fullName evidence="1">13043_t:CDS:1</fullName>
    </submittedName>
</protein>
<evidence type="ECO:0000313" key="2">
    <source>
        <dbReference type="Proteomes" id="UP000789920"/>
    </source>
</evidence>
<gene>
    <name evidence="1" type="ORF">RPERSI_LOCUS7629</name>
</gene>
<dbReference type="Proteomes" id="UP000789920">
    <property type="component" value="Unassembled WGS sequence"/>
</dbReference>